<dbReference type="KEGG" id="noy:EXE57_06965"/>
<evidence type="ECO:0000256" key="1">
    <source>
        <dbReference type="SAM" id="SignalP"/>
    </source>
</evidence>
<feature type="signal peptide" evidence="1">
    <location>
        <begin position="1"/>
        <end position="26"/>
    </location>
</feature>
<dbReference type="InterPro" id="IPR013486">
    <property type="entry name" value="SpoIID/LytB"/>
</dbReference>
<dbReference type="OrthoDB" id="9773852at2"/>
<dbReference type="Pfam" id="PF08486">
    <property type="entry name" value="SpoIID"/>
    <property type="match status" value="1"/>
</dbReference>
<dbReference type="NCBIfam" id="TIGR02669">
    <property type="entry name" value="SpoIID_LytB"/>
    <property type="match status" value="1"/>
</dbReference>
<accession>A0A4P7GJV8</accession>
<dbReference type="EMBL" id="CP038267">
    <property type="protein sequence ID" value="QBR92047.1"/>
    <property type="molecule type" value="Genomic_DNA"/>
</dbReference>
<dbReference type="InterPro" id="IPR013693">
    <property type="entry name" value="SpoIID/LytB_N"/>
</dbReference>
<dbReference type="GO" id="GO:0030435">
    <property type="term" value="P:sporulation resulting in formation of a cellular spore"/>
    <property type="evidence" value="ECO:0007669"/>
    <property type="project" value="InterPro"/>
</dbReference>
<feature type="chain" id="PRO_5020743255" evidence="1">
    <location>
        <begin position="27"/>
        <end position="390"/>
    </location>
</feature>
<keyword evidence="1" id="KW-0732">Signal</keyword>
<reference evidence="3 4" key="1">
    <citation type="submission" date="2019-03" db="EMBL/GenBank/DDBJ databases">
        <title>Three New Species of Nocardioides, Nocardioides euryhalodurans sp. nov., Nocardioides seonyuensis sp. nov. and Nocardioides eburneoflavus sp. nov., Iolated from Soil.</title>
        <authorList>
            <person name="Roh S.G."/>
            <person name="Lee C."/>
            <person name="Kim M.-K."/>
            <person name="Kim S.B."/>
        </authorList>
    </citation>
    <scope>NUCLEOTIDE SEQUENCE [LARGE SCALE GENOMIC DNA]</scope>
    <source>
        <strain evidence="3 4">MMS17-SY117</strain>
    </source>
</reference>
<sequence length="390" mass="42092">MSRLGTALVASLAVLAGGLVISPAAAADRWAVPASASITIKGHGYGHGRGMSQYGAEGAAREGLTWRQITDFYYPGTTVGRARGTIDVHVSADTTDDLVVVPRSGLVVHDLGAGKSWPLPERDTTRWRVIWLDGANRVQWLGNRWRTWRTLAGSGAFSAGTEPVTLVTPGGTRAYRGRVSALPLSGGRVTVNTVRLEYYLRGVVPLEMPALWSPEAVRSQAVAARTYAAYERAHPRSSAFDVYDTTQSQVYGGVAAEHPASDAAIRATRRRVLRHDGAPAFTQFSSSNGGWSVAGSLPYQQARADAYDGWSGNPNRSWSVTVTDRRLESTWPALGNLRRIVVVRRDGNGQWNGRVASLRLVGSKNTVTVTGDTMRSMLGLKSTWVTFRVG</sequence>
<keyword evidence="4" id="KW-1185">Reference proteome</keyword>
<evidence type="ECO:0000313" key="3">
    <source>
        <dbReference type="EMBL" id="QBR92047.1"/>
    </source>
</evidence>
<organism evidence="3 4">
    <name type="scientific">Nocardioides euryhalodurans</name>
    <dbReference type="NCBI Taxonomy" id="2518370"/>
    <lineage>
        <taxon>Bacteria</taxon>
        <taxon>Bacillati</taxon>
        <taxon>Actinomycetota</taxon>
        <taxon>Actinomycetes</taxon>
        <taxon>Propionibacteriales</taxon>
        <taxon>Nocardioidaceae</taxon>
        <taxon>Nocardioides</taxon>
    </lineage>
</organism>
<evidence type="ECO:0000259" key="2">
    <source>
        <dbReference type="Pfam" id="PF08486"/>
    </source>
</evidence>
<protein>
    <submittedName>
        <fullName evidence="3">SpoIID/LytB domain-containing protein</fullName>
    </submittedName>
</protein>
<feature type="domain" description="Sporulation stage II protein D amidase enhancer LytB N-terminal" evidence="2">
    <location>
        <begin position="189"/>
        <end position="274"/>
    </location>
</feature>
<proteinExistence type="predicted"/>
<gene>
    <name evidence="3" type="ORF">EXE57_06965</name>
</gene>
<dbReference type="AlphaFoldDB" id="A0A4P7GJV8"/>
<dbReference type="RefSeq" id="WP_135075545.1">
    <property type="nucleotide sequence ID" value="NZ_CP038267.1"/>
</dbReference>
<name>A0A4P7GJV8_9ACTN</name>
<evidence type="ECO:0000313" key="4">
    <source>
        <dbReference type="Proteomes" id="UP000294894"/>
    </source>
</evidence>
<dbReference type="Proteomes" id="UP000294894">
    <property type="component" value="Chromosome"/>
</dbReference>